<organism evidence="2 3">
    <name type="scientific">Brachybacterium hainanense</name>
    <dbReference type="NCBI Taxonomy" id="1541174"/>
    <lineage>
        <taxon>Bacteria</taxon>
        <taxon>Bacillati</taxon>
        <taxon>Actinomycetota</taxon>
        <taxon>Actinomycetes</taxon>
        <taxon>Micrococcales</taxon>
        <taxon>Dermabacteraceae</taxon>
        <taxon>Brachybacterium</taxon>
    </lineage>
</organism>
<sequence>MTLDLFIPYWGDPALLRSTVRSVLAQDDPGWRLTVVDDAYPDPAGGDWVRSLEDPRIRYVRKDVNGGITANYRTCVELATEPIMVMIGCDDQLLPNYVRTIRTAHERFPGAAIIQPGVEVIDEHGAVVSPLVDTVKQHLVRPRGGGFQLLSGETLAANLLAGDWLYWPALAFRTERIRAVDFRDGFAIIQDLALVMDMIFAGDQLLVVPEVCFRYRRHSGSASSVRLLDGSRFSGEREYFALAASQAGALGWARAVRAARARWTSRAHAATLVPGALAGRDWRALRMLARHALGR</sequence>
<reference evidence="2 3" key="1">
    <citation type="submission" date="2024-09" db="EMBL/GenBank/DDBJ databases">
        <authorList>
            <person name="Sun Q."/>
            <person name="Mori K."/>
        </authorList>
    </citation>
    <scope>NUCLEOTIDE SEQUENCE [LARGE SCALE GENOMIC DNA]</scope>
    <source>
        <strain evidence="2 3">CICC 10874</strain>
    </source>
</reference>
<keyword evidence="3" id="KW-1185">Reference proteome</keyword>
<protein>
    <submittedName>
        <fullName evidence="2">Glycosyltransferase family 2 protein</fullName>
    </submittedName>
</protein>
<dbReference type="InterPro" id="IPR029044">
    <property type="entry name" value="Nucleotide-diphossugar_trans"/>
</dbReference>
<dbReference type="Proteomes" id="UP001589793">
    <property type="component" value="Unassembled WGS sequence"/>
</dbReference>
<dbReference type="PANTHER" id="PTHR22916">
    <property type="entry name" value="GLYCOSYLTRANSFERASE"/>
    <property type="match status" value="1"/>
</dbReference>
<proteinExistence type="predicted"/>
<evidence type="ECO:0000313" key="3">
    <source>
        <dbReference type="Proteomes" id="UP001589793"/>
    </source>
</evidence>
<feature type="domain" description="Glycosyltransferase 2-like" evidence="1">
    <location>
        <begin position="6"/>
        <end position="112"/>
    </location>
</feature>
<dbReference type="EMBL" id="JBHLSV010000027">
    <property type="protein sequence ID" value="MFC0675638.1"/>
    <property type="molecule type" value="Genomic_DNA"/>
</dbReference>
<name>A0ABV6RI48_9MICO</name>
<dbReference type="SUPFAM" id="SSF53448">
    <property type="entry name" value="Nucleotide-diphospho-sugar transferases"/>
    <property type="match status" value="1"/>
</dbReference>
<dbReference type="RefSeq" id="WP_376982668.1">
    <property type="nucleotide sequence ID" value="NZ_JBHLSV010000027.1"/>
</dbReference>
<dbReference type="Pfam" id="PF00535">
    <property type="entry name" value="Glycos_transf_2"/>
    <property type="match status" value="1"/>
</dbReference>
<evidence type="ECO:0000313" key="2">
    <source>
        <dbReference type="EMBL" id="MFC0675638.1"/>
    </source>
</evidence>
<dbReference type="PANTHER" id="PTHR22916:SF3">
    <property type="entry name" value="UDP-GLCNAC:BETAGAL BETA-1,3-N-ACETYLGLUCOSAMINYLTRANSFERASE-LIKE PROTEIN 1"/>
    <property type="match status" value="1"/>
</dbReference>
<accession>A0ABV6RI48</accession>
<dbReference type="Gene3D" id="3.90.550.10">
    <property type="entry name" value="Spore Coat Polysaccharide Biosynthesis Protein SpsA, Chain A"/>
    <property type="match status" value="1"/>
</dbReference>
<gene>
    <name evidence="2" type="ORF">ACFFF6_16945</name>
</gene>
<dbReference type="InterPro" id="IPR001173">
    <property type="entry name" value="Glyco_trans_2-like"/>
</dbReference>
<comment type="caution">
    <text evidence="2">The sequence shown here is derived from an EMBL/GenBank/DDBJ whole genome shotgun (WGS) entry which is preliminary data.</text>
</comment>
<evidence type="ECO:0000259" key="1">
    <source>
        <dbReference type="Pfam" id="PF00535"/>
    </source>
</evidence>